<keyword evidence="1" id="KW-0175">Coiled coil</keyword>
<dbReference type="GeneID" id="134285958"/>
<proteinExistence type="predicted"/>
<evidence type="ECO:0000313" key="3">
    <source>
        <dbReference type="EnsemblMetazoa" id="AALFPA23_013595.P19688"/>
    </source>
</evidence>
<dbReference type="Pfam" id="PF05380">
    <property type="entry name" value="Peptidase_A17"/>
    <property type="match status" value="1"/>
</dbReference>
<dbReference type="SUPFAM" id="SSF56672">
    <property type="entry name" value="DNA/RNA polymerases"/>
    <property type="match status" value="1"/>
</dbReference>
<dbReference type="SUPFAM" id="SSF53098">
    <property type="entry name" value="Ribonuclease H-like"/>
    <property type="match status" value="1"/>
</dbReference>
<keyword evidence="4" id="KW-1185">Reference proteome</keyword>
<dbReference type="InterPro" id="IPR001584">
    <property type="entry name" value="Integrase_cat-core"/>
</dbReference>
<dbReference type="CDD" id="cd00303">
    <property type="entry name" value="retropepsin_like"/>
    <property type="match status" value="1"/>
</dbReference>
<dbReference type="Pfam" id="PF17921">
    <property type="entry name" value="Integrase_H2C2"/>
    <property type="match status" value="1"/>
</dbReference>
<dbReference type="Pfam" id="PF03564">
    <property type="entry name" value="DUF1759"/>
    <property type="match status" value="1"/>
</dbReference>
<evidence type="ECO:0000313" key="4">
    <source>
        <dbReference type="Proteomes" id="UP000069940"/>
    </source>
</evidence>
<reference evidence="4" key="1">
    <citation type="journal article" date="2015" name="Proc. Natl. Acad. Sci. U.S.A.">
        <title>Genome sequence of the Asian Tiger mosquito, Aedes albopictus, reveals insights into its biology, genetics, and evolution.</title>
        <authorList>
            <person name="Chen X.G."/>
            <person name="Jiang X."/>
            <person name="Gu J."/>
            <person name="Xu M."/>
            <person name="Wu Y."/>
            <person name="Deng Y."/>
            <person name="Zhang C."/>
            <person name="Bonizzoni M."/>
            <person name="Dermauw W."/>
            <person name="Vontas J."/>
            <person name="Armbruster P."/>
            <person name="Huang X."/>
            <person name="Yang Y."/>
            <person name="Zhang H."/>
            <person name="He W."/>
            <person name="Peng H."/>
            <person name="Liu Y."/>
            <person name="Wu K."/>
            <person name="Chen J."/>
            <person name="Lirakis M."/>
            <person name="Topalis P."/>
            <person name="Van Leeuwen T."/>
            <person name="Hall A.B."/>
            <person name="Jiang X."/>
            <person name="Thorpe C."/>
            <person name="Mueller R.L."/>
            <person name="Sun C."/>
            <person name="Waterhouse R.M."/>
            <person name="Yan G."/>
            <person name="Tu Z.J."/>
            <person name="Fang X."/>
            <person name="James A.A."/>
        </authorList>
    </citation>
    <scope>NUCLEOTIDE SEQUENCE [LARGE SCALE GENOMIC DNA]</scope>
    <source>
        <strain evidence="4">Foshan</strain>
    </source>
</reference>
<sequence>MEDNGAAAVQSISDQLSVQRRKEESRVMEEALKALVHQRGAVKGKLTRVKNAIVHSAAVPNANIRNVHFLKLHVKTVENCYSEYNAFQNQIYALPLSDERRREQEDRYVEFEALYNELTIQLSTLLEEAMPKPELLPPAPLVAGNAIAPVAPVIAPQHFIPPLTVPLPTFDGTYEAWYSFKSMFQNVMARYATESPAIKLYHLRNALVGKAAGVIDQDIINNGDYEAAWAILTDRFEDKRLIIDKHIEAIFSLPKISKDSSTELRKLVDTCVKNVQALENLELEVDGLGEQMLINQLASKMDRDTRKVWETKQDPGELSSYADTIEFLKLRCRIMEKVETNSAKVENPKPVRPVTKSKTLVSANELQCTVCNNSHELYKCEEFKKKSVSDKYSLLRKSGACFNCLGKGHRTTECSSSSTCRKCSRKHHTLLHQEENKKEDIVHPSATKQAASEGCSRAESSAASAAPVEAATKNQNVVLCVSSDRPTRQTLLTTAVVMVNGYGNVLHPCRTLIDSCSQNHFVTERFATQLAIKKHRADYQVSGLNGGTTRIHNVVRTTVKSRVTSYSTELELLVAPKITSDMPEKAIDVTNWNLPVHVELADPNFNKRGRIDMLLGAEIFWDLINAEKITLAENLPSLRSTELGWVIGGVISDQIPVIARTFCNVVQRDDLGDLLKRFWEIEGAEDLRRNSTASTDECIQHFRSTFQRMSDGRFQVRLPFNERKTELGESLQMATRRFLMLERRLDQRPELKAEYSEFIHEYERLGHMCEIQANPNEKVGSSYYLPHHCVLRPSSATTKLRVVFDGSAKTSTGTSINDTLKIGPIMQNDLVSILLNFRCYRFVFTADIPKMFRQVMMHAEDAPFQRILWRDDRSKPLKTFELRTVTYGLASSPFHATMALSQLADDSMEDYPIAAPVLKKSFYIYDALCGARTIEEAQLLCRQLLQLLHSGGFDAHKWCSNEPAILEEIPKNLWGTTFDVGDAADKAVVKTLGVVWNASQDWFSFRVQPPEEACRSVTRKGVLSEIAKFFDPLGLAGPVVTTAKLIFREVGLLNLGWDDPIPDAIAEKWRAFRTQLPALNDLEIPRWILSDGMNLVELHGFADASDQAYGTCLYTRLVLPDGAVKMNLICSKSRILPKKTGKMKPITTPRAELLAALLLSREVTKVLNSVDTRFDRVTLWSDSQIVLCWIRKSPADLQLFVANRVIEIQKLTNEFQWRYIPTYDNPADMISRGEMPQHLIHRSIWWDGPDVLNQQVVQLEQPSPLNDSDLPEIRTCLVLAKLPARLPVFDRIGTFTRLQRCMSLVVRFAHYVLSGREMLTKGPPTAYERDEALKLIVRCVQEEAFQPELRALKEGGTHRLRSLHPFIDPVDGILRVGGRVKKAFIPYDSRHQMLLPPNHPFTELLIRHEHQSNLHAGQKALLAIVRQRFWPLQAKNTIRKVIRQCIPCFRANPMKTTQLMGDLPSYRVQPSPAFFHTGIDYAGPFLIKSLTQARKPMITKGYVCLFVCLSTRAIHLELVSSLTTEAFLATLRRFTGRRGPVSKIYSDNATNFVGAEAELEQLGKLLADEHHIKQLTEFCGSRSISWSFIPPRSPHFGGIWESGVKSVKHHLKRVVGNQKLTFEEMSTVLVQIESVLNSRPLTPCSDDPNDLTAVTPAHFLVGRQMQSIPEPSYTSMKLSTLTRWQLVQATQQHFWKRWLAEYLPELQNRQKWFKTTQIKPGALVLINDPNALPMQWQLGRIIETHPGSDNITRVVTLRTTRGECKRGVTEISLLPMDQEEQKLDH</sequence>
<dbReference type="InterPro" id="IPR043502">
    <property type="entry name" value="DNA/RNA_pol_sf"/>
</dbReference>
<reference evidence="3" key="2">
    <citation type="submission" date="2025-05" db="UniProtKB">
        <authorList>
            <consortium name="EnsemblMetazoa"/>
        </authorList>
    </citation>
    <scope>IDENTIFICATION</scope>
    <source>
        <strain evidence="3">Foshan</strain>
    </source>
</reference>
<dbReference type="PANTHER" id="PTHR47331">
    <property type="entry name" value="PHD-TYPE DOMAIN-CONTAINING PROTEIN"/>
    <property type="match status" value="1"/>
</dbReference>
<dbReference type="Gene3D" id="3.30.420.10">
    <property type="entry name" value="Ribonuclease H-like superfamily/Ribonuclease H"/>
    <property type="match status" value="1"/>
</dbReference>
<feature type="domain" description="Integrase catalytic" evidence="2">
    <location>
        <begin position="1468"/>
        <end position="1664"/>
    </location>
</feature>
<dbReference type="PANTHER" id="PTHR47331:SF1">
    <property type="entry name" value="GAG-LIKE PROTEIN"/>
    <property type="match status" value="1"/>
</dbReference>
<evidence type="ECO:0000256" key="1">
    <source>
        <dbReference type="SAM" id="Coils"/>
    </source>
</evidence>
<dbReference type="EnsemblMetazoa" id="AALFPA23_013595.R19688">
    <property type="protein sequence ID" value="AALFPA23_013595.P19688"/>
    <property type="gene ID" value="AALFPA23_013595"/>
</dbReference>
<dbReference type="InterPro" id="IPR036397">
    <property type="entry name" value="RNaseH_sf"/>
</dbReference>
<dbReference type="RefSeq" id="XP_062703500.1">
    <property type="nucleotide sequence ID" value="XM_062847516.1"/>
</dbReference>
<protein>
    <recommendedName>
        <fullName evidence="2">Integrase catalytic domain-containing protein</fullName>
    </recommendedName>
</protein>
<dbReference type="InterPro" id="IPR012337">
    <property type="entry name" value="RNaseH-like_sf"/>
</dbReference>
<dbReference type="Pfam" id="PF18701">
    <property type="entry name" value="DUF5641"/>
    <property type="match status" value="1"/>
</dbReference>
<dbReference type="InterPro" id="IPR040676">
    <property type="entry name" value="DUF5641"/>
</dbReference>
<dbReference type="PROSITE" id="PS50994">
    <property type="entry name" value="INTEGRASE"/>
    <property type="match status" value="1"/>
</dbReference>
<dbReference type="InterPro" id="IPR041588">
    <property type="entry name" value="Integrase_H2C2"/>
</dbReference>
<evidence type="ECO:0000259" key="2">
    <source>
        <dbReference type="PROSITE" id="PS50994"/>
    </source>
</evidence>
<dbReference type="InterPro" id="IPR005312">
    <property type="entry name" value="DUF1759"/>
</dbReference>
<name>A0ABM1YZM5_AEDAL</name>
<accession>A0ABM1YZM5</accession>
<feature type="coiled-coil region" evidence="1">
    <location>
        <begin position="101"/>
        <end position="128"/>
    </location>
</feature>
<organism evidence="3 4">
    <name type="scientific">Aedes albopictus</name>
    <name type="common">Asian tiger mosquito</name>
    <name type="synonym">Stegomyia albopicta</name>
    <dbReference type="NCBI Taxonomy" id="7160"/>
    <lineage>
        <taxon>Eukaryota</taxon>
        <taxon>Metazoa</taxon>
        <taxon>Ecdysozoa</taxon>
        <taxon>Arthropoda</taxon>
        <taxon>Hexapoda</taxon>
        <taxon>Insecta</taxon>
        <taxon>Pterygota</taxon>
        <taxon>Neoptera</taxon>
        <taxon>Endopterygota</taxon>
        <taxon>Diptera</taxon>
        <taxon>Nematocera</taxon>
        <taxon>Culicoidea</taxon>
        <taxon>Culicidae</taxon>
        <taxon>Culicinae</taxon>
        <taxon>Aedini</taxon>
        <taxon>Aedes</taxon>
        <taxon>Stegomyia</taxon>
    </lineage>
</organism>
<dbReference type="InterPro" id="IPR008042">
    <property type="entry name" value="Retrotrans_Pao"/>
</dbReference>
<dbReference type="Proteomes" id="UP000069940">
    <property type="component" value="Unassembled WGS sequence"/>
</dbReference>